<dbReference type="Pfam" id="PF00392">
    <property type="entry name" value="GntR"/>
    <property type="match status" value="1"/>
</dbReference>
<dbReference type="PANTHER" id="PTHR43537:SF39">
    <property type="entry name" value="HTH-TYPE TRANSCRIPTIONAL REGULATOR MCBR"/>
    <property type="match status" value="1"/>
</dbReference>
<comment type="caution">
    <text evidence="5">The sequence shown here is derived from an EMBL/GenBank/DDBJ whole genome shotgun (WGS) entry which is preliminary data.</text>
</comment>
<evidence type="ECO:0000256" key="1">
    <source>
        <dbReference type="ARBA" id="ARBA00023015"/>
    </source>
</evidence>
<evidence type="ECO:0000256" key="3">
    <source>
        <dbReference type="ARBA" id="ARBA00023163"/>
    </source>
</evidence>
<evidence type="ECO:0000256" key="2">
    <source>
        <dbReference type="ARBA" id="ARBA00023125"/>
    </source>
</evidence>
<dbReference type="SUPFAM" id="SSF46785">
    <property type="entry name" value="Winged helix' DNA-binding domain"/>
    <property type="match status" value="1"/>
</dbReference>
<dbReference type="GO" id="GO:0003677">
    <property type="term" value="F:DNA binding"/>
    <property type="evidence" value="ECO:0007669"/>
    <property type="project" value="UniProtKB-KW"/>
</dbReference>
<protein>
    <submittedName>
        <fullName evidence="5">DNA-binding GntR family transcriptional regulator</fullName>
    </submittedName>
</protein>
<keyword evidence="3" id="KW-0804">Transcription</keyword>
<dbReference type="Proteomes" id="UP000585681">
    <property type="component" value="Unassembled WGS sequence"/>
</dbReference>
<feature type="domain" description="HTH gntR-type" evidence="4">
    <location>
        <begin position="8"/>
        <end position="75"/>
    </location>
</feature>
<dbReference type="InterPro" id="IPR036388">
    <property type="entry name" value="WH-like_DNA-bd_sf"/>
</dbReference>
<keyword evidence="1" id="KW-0805">Transcription regulation</keyword>
<proteinExistence type="predicted"/>
<dbReference type="InterPro" id="IPR036390">
    <property type="entry name" value="WH_DNA-bd_sf"/>
</dbReference>
<dbReference type="PANTHER" id="PTHR43537">
    <property type="entry name" value="TRANSCRIPTIONAL REGULATOR, GNTR FAMILY"/>
    <property type="match status" value="1"/>
</dbReference>
<dbReference type="EMBL" id="JACIEQ010000004">
    <property type="protein sequence ID" value="MBB4023016.1"/>
    <property type="molecule type" value="Genomic_DNA"/>
</dbReference>
<dbReference type="RefSeq" id="WP_054539344.1">
    <property type="nucleotide sequence ID" value="NZ_JACIEQ010000004.1"/>
</dbReference>
<reference evidence="5" key="1">
    <citation type="submission" date="2020-08" db="EMBL/GenBank/DDBJ databases">
        <title>Genomic Encyclopedia of Type Strains, Phase IV (KMG-IV): sequencing the most valuable type-strain genomes for metagenomic binning, comparative biology and taxonomic classification.</title>
        <authorList>
            <person name="Goeker M."/>
        </authorList>
    </citation>
    <scope>NUCLEOTIDE SEQUENCE [LARGE SCALE GENOMIC DNA]</scope>
    <source>
        <strain evidence="5">DSM 105040</strain>
    </source>
</reference>
<dbReference type="SUPFAM" id="SSF48008">
    <property type="entry name" value="GntR ligand-binding domain-like"/>
    <property type="match status" value="1"/>
</dbReference>
<evidence type="ECO:0000259" key="4">
    <source>
        <dbReference type="PROSITE" id="PS50949"/>
    </source>
</evidence>
<dbReference type="InterPro" id="IPR008920">
    <property type="entry name" value="TF_FadR/GntR_C"/>
</dbReference>
<organism evidence="5 6">
    <name type="scientific">Actibacterium naphthalenivorans</name>
    <dbReference type="NCBI Taxonomy" id="1614693"/>
    <lineage>
        <taxon>Bacteria</taxon>
        <taxon>Pseudomonadati</taxon>
        <taxon>Pseudomonadota</taxon>
        <taxon>Alphaproteobacteria</taxon>
        <taxon>Rhodobacterales</taxon>
        <taxon>Roseobacteraceae</taxon>
        <taxon>Actibacterium</taxon>
    </lineage>
</organism>
<sequence>MDQAFEKLPAHELVYRSIREMILFGELAPGQSVTIQGLVSVLGAGMTPVREAIRRLTAEGALELFGNRRVHVPTLTLPQIDELYFARQALEPRLACLAAERITPSDIMQLDLIDQSLNAAIERGDVRAYLEQNHRFHFTLYQRSEAKILLSICNALWLRAGPSLRVVCGKFGTYNLPDMHEEALAALRAGDPEAVARAIEGDLLQGGEQIRLSLGQGAV</sequence>
<dbReference type="InterPro" id="IPR011711">
    <property type="entry name" value="GntR_C"/>
</dbReference>
<dbReference type="GO" id="GO:0003700">
    <property type="term" value="F:DNA-binding transcription factor activity"/>
    <property type="evidence" value="ECO:0007669"/>
    <property type="project" value="InterPro"/>
</dbReference>
<name>A0A840CJR9_9RHOB</name>
<evidence type="ECO:0000313" key="5">
    <source>
        <dbReference type="EMBL" id="MBB4023016.1"/>
    </source>
</evidence>
<dbReference type="SMART" id="SM00895">
    <property type="entry name" value="FCD"/>
    <property type="match status" value="1"/>
</dbReference>
<keyword evidence="2 5" id="KW-0238">DNA-binding</keyword>
<dbReference type="InterPro" id="IPR000524">
    <property type="entry name" value="Tscrpt_reg_HTH_GntR"/>
</dbReference>
<dbReference type="Gene3D" id="1.10.10.10">
    <property type="entry name" value="Winged helix-like DNA-binding domain superfamily/Winged helix DNA-binding domain"/>
    <property type="match status" value="1"/>
</dbReference>
<gene>
    <name evidence="5" type="ORF">GGR17_002838</name>
</gene>
<dbReference type="PROSITE" id="PS50949">
    <property type="entry name" value="HTH_GNTR"/>
    <property type="match status" value="1"/>
</dbReference>
<dbReference type="Gene3D" id="1.20.120.530">
    <property type="entry name" value="GntR ligand-binding domain-like"/>
    <property type="match status" value="1"/>
</dbReference>
<keyword evidence="6" id="KW-1185">Reference proteome</keyword>
<accession>A0A840CJR9</accession>
<evidence type="ECO:0000313" key="6">
    <source>
        <dbReference type="Proteomes" id="UP000585681"/>
    </source>
</evidence>
<dbReference type="SMART" id="SM00345">
    <property type="entry name" value="HTH_GNTR"/>
    <property type="match status" value="1"/>
</dbReference>
<dbReference type="Pfam" id="PF07729">
    <property type="entry name" value="FCD"/>
    <property type="match status" value="1"/>
</dbReference>
<dbReference type="AlphaFoldDB" id="A0A840CJR9"/>